<gene>
    <name evidence="2" type="ORF">AAFF_G00185550</name>
</gene>
<keyword evidence="3" id="KW-1185">Reference proteome</keyword>
<feature type="region of interest" description="Disordered" evidence="1">
    <location>
        <begin position="60"/>
        <end position="106"/>
    </location>
</feature>
<reference evidence="2" key="1">
    <citation type="journal article" date="2023" name="Science">
        <title>Genome structures resolve the early diversification of teleost fishes.</title>
        <authorList>
            <person name="Parey E."/>
            <person name="Louis A."/>
            <person name="Montfort J."/>
            <person name="Bouchez O."/>
            <person name="Roques C."/>
            <person name="Iampietro C."/>
            <person name="Lluch J."/>
            <person name="Castinel A."/>
            <person name="Donnadieu C."/>
            <person name="Desvignes T."/>
            <person name="Floi Bucao C."/>
            <person name="Jouanno E."/>
            <person name="Wen M."/>
            <person name="Mejri S."/>
            <person name="Dirks R."/>
            <person name="Jansen H."/>
            <person name="Henkel C."/>
            <person name="Chen W.J."/>
            <person name="Zahm M."/>
            <person name="Cabau C."/>
            <person name="Klopp C."/>
            <person name="Thompson A.W."/>
            <person name="Robinson-Rechavi M."/>
            <person name="Braasch I."/>
            <person name="Lecointre G."/>
            <person name="Bobe J."/>
            <person name="Postlethwait J.H."/>
            <person name="Berthelot C."/>
            <person name="Roest Crollius H."/>
            <person name="Guiguen Y."/>
        </authorList>
    </citation>
    <scope>NUCLEOTIDE SEQUENCE</scope>
    <source>
        <strain evidence="2">NC1722</strain>
    </source>
</reference>
<accession>A0AAD7RJS9</accession>
<dbReference type="EMBL" id="JAINUG010000248">
    <property type="protein sequence ID" value="KAJ8385519.1"/>
    <property type="molecule type" value="Genomic_DNA"/>
</dbReference>
<proteinExistence type="predicted"/>
<evidence type="ECO:0000313" key="2">
    <source>
        <dbReference type="EMBL" id="KAJ8385519.1"/>
    </source>
</evidence>
<feature type="compositionally biased region" description="Polar residues" evidence="1">
    <location>
        <begin position="69"/>
        <end position="106"/>
    </location>
</feature>
<dbReference type="AlphaFoldDB" id="A0AAD7RJS9"/>
<evidence type="ECO:0000313" key="3">
    <source>
        <dbReference type="Proteomes" id="UP001221898"/>
    </source>
</evidence>
<protein>
    <submittedName>
        <fullName evidence="2">Uncharacterized protein</fullName>
    </submittedName>
</protein>
<evidence type="ECO:0000256" key="1">
    <source>
        <dbReference type="SAM" id="MobiDB-lite"/>
    </source>
</evidence>
<name>A0AAD7RJS9_9TELE</name>
<comment type="caution">
    <text evidence="2">The sequence shown here is derived from an EMBL/GenBank/DDBJ whole genome shotgun (WGS) entry which is preliminary data.</text>
</comment>
<sequence length="106" mass="12048">MLHDRGPEVTVYDNSQLRNTWEARSKQFSEKTLNEKERRKKSALPQLFDQWQTRLAFRTGASAEKKAQTEANTSAHHKQTFSSSTLSAEDTSPRAAQTKQDPQAPT</sequence>
<organism evidence="2 3">
    <name type="scientific">Aldrovandia affinis</name>
    <dbReference type="NCBI Taxonomy" id="143900"/>
    <lineage>
        <taxon>Eukaryota</taxon>
        <taxon>Metazoa</taxon>
        <taxon>Chordata</taxon>
        <taxon>Craniata</taxon>
        <taxon>Vertebrata</taxon>
        <taxon>Euteleostomi</taxon>
        <taxon>Actinopterygii</taxon>
        <taxon>Neopterygii</taxon>
        <taxon>Teleostei</taxon>
        <taxon>Notacanthiformes</taxon>
        <taxon>Halosauridae</taxon>
        <taxon>Aldrovandia</taxon>
    </lineage>
</organism>
<dbReference type="Proteomes" id="UP001221898">
    <property type="component" value="Unassembled WGS sequence"/>
</dbReference>